<feature type="domain" description="Protein kinase" evidence="12">
    <location>
        <begin position="29"/>
        <end position="286"/>
    </location>
</feature>
<dbReference type="SMART" id="SM00220">
    <property type="entry name" value="S_TKc"/>
    <property type="match status" value="1"/>
</dbReference>
<keyword evidence="11" id="KW-0812">Transmembrane</keyword>
<dbReference type="InterPro" id="IPR005543">
    <property type="entry name" value="PASTA_dom"/>
</dbReference>
<feature type="domain" description="PASTA" evidence="13">
    <location>
        <begin position="566"/>
        <end position="633"/>
    </location>
</feature>
<comment type="caution">
    <text evidence="14">The sequence shown here is derived from an EMBL/GenBank/DDBJ whole genome shotgun (WGS) entry which is preliminary data.</text>
</comment>
<dbReference type="InterPro" id="IPR008271">
    <property type="entry name" value="Ser/Thr_kinase_AS"/>
</dbReference>
<dbReference type="Gene3D" id="3.30.200.20">
    <property type="entry name" value="Phosphorylase Kinase, domain 1"/>
    <property type="match status" value="1"/>
</dbReference>
<comment type="catalytic activity">
    <reaction evidence="8">
        <text>L-threonyl-[protein] + ATP = O-phospho-L-threonyl-[protein] + ADP + H(+)</text>
        <dbReference type="Rhea" id="RHEA:46608"/>
        <dbReference type="Rhea" id="RHEA-COMP:11060"/>
        <dbReference type="Rhea" id="RHEA-COMP:11605"/>
        <dbReference type="ChEBI" id="CHEBI:15378"/>
        <dbReference type="ChEBI" id="CHEBI:30013"/>
        <dbReference type="ChEBI" id="CHEBI:30616"/>
        <dbReference type="ChEBI" id="CHEBI:61977"/>
        <dbReference type="ChEBI" id="CHEBI:456216"/>
        <dbReference type="EC" id="2.7.11.1"/>
    </reaction>
</comment>
<evidence type="ECO:0000256" key="4">
    <source>
        <dbReference type="ARBA" id="ARBA00022737"/>
    </source>
</evidence>
<evidence type="ECO:0000256" key="10">
    <source>
        <dbReference type="SAM" id="MobiDB-lite"/>
    </source>
</evidence>
<dbReference type="GO" id="GO:0005524">
    <property type="term" value="F:ATP binding"/>
    <property type="evidence" value="ECO:0007669"/>
    <property type="project" value="UniProtKB-KW"/>
</dbReference>
<evidence type="ECO:0000256" key="6">
    <source>
        <dbReference type="ARBA" id="ARBA00022777"/>
    </source>
</evidence>
<dbReference type="RefSeq" id="WP_010836558.1">
    <property type="nucleotide sequence ID" value="NZ_QRCM01000001.1"/>
</dbReference>
<dbReference type="PANTHER" id="PTHR43289">
    <property type="entry name" value="MITOGEN-ACTIVATED PROTEIN KINASE KINASE KINASE 20-RELATED"/>
    <property type="match status" value="1"/>
</dbReference>
<evidence type="ECO:0000259" key="13">
    <source>
        <dbReference type="PROSITE" id="PS51178"/>
    </source>
</evidence>
<feature type="domain" description="PASTA" evidence="13">
    <location>
        <begin position="499"/>
        <end position="565"/>
    </location>
</feature>
<organism evidence="14 15">
    <name type="scientific">Rhodococcus rhodnii</name>
    <dbReference type="NCBI Taxonomy" id="38312"/>
    <lineage>
        <taxon>Bacteria</taxon>
        <taxon>Bacillati</taxon>
        <taxon>Actinomycetota</taxon>
        <taxon>Actinomycetes</taxon>
        <taxon>Mycobacteriales</taxon>
        <taxon>Nocardiaceae</taxon>
        <taxon>Rhodococcus</taxon>
    </lineage>
</organism>
<dbReference type="EMBL" id="QRCM01000001">
    <property type="protein sequence ID" value="TXG91413.1"/>
    <property type="molecule type" value="Genomic_DNA"/>
</dbReference>
<dbReference type="CDD" id="cd14014">
    <property type="entry name" value="STKc_PknB_like"/>
    <property type="match status" value="1"/>
</dbReference>
<evidence type="ECO:0000259" key="12">
    <source>
        <dbReference type="PROSITE" id="PS50011"/>
    </source>
</evidence>
<dbReference type="InterPro" id="IPR000719">
    <property type="entry name" value="Prot_kinase_dom"/>
</dbReference>
<sequence>MGCSSTTLYPTTHCGRGGFVIGQLLDRRYRVDAPIARGGMSTVYRGLDLRLDRPVAIKVMDPQFAADPAFVSRFEFEARSVARLKHPSLVAVYDQGHDGGHAFLVMELVEGGTLRELLRERGPMPPHAVAAVAGPVLDALAVAHRAGLVHRDVKPENVLVSDTGEVKIADFGLVRAAAASTTTSDSVILGTAAYLSPEQVTTGSADTRSDVYAMGVLIFELLTGRPPFTGDTSLSVAYQRVNQDVPRPSSFIVGVPAQFDDLVAEATHREPSHRFHDAAAMAQALRTIARELDLPDYRVPAPRRSAEHRSQSLTRPPASPGFAAPGLAAAGSDDPTRRVPSAVSPHGAPPHDASPTTAVAGDVGRSPAHHTRMLTEAAPRPSDDEPDEPGGGFPFPDYRSDRRRSRRSGIVWMLVVLLVALALGAGGWWLGSGRFTAVPATDGLDRDGAVQALTSAGLTTEIEGRYSDEAAPEVVLGTDPGSGARIGRGDSVALVVSLGRPVVPSIPGGGSSEQVRRLLEERTLAAEDGGEAYSTTVPVGGVAALEPPPGTAVDTGSTVTLVYSKGAPPVEIPDLEGETEAQARAELEELGLIVRDVVIEFDDDVAGGSVVEVSPEPGTTVKAGSTVSLTVSDAVELPSLLGRSVGQARDELGRLGLDVRVRQLTESDSSRVIRQRPSSGDLVRPGSTVELYSLP</sequence>
<proteinExistence type="predicted"/>
<dbReference type="SUPFAM" id="SSF56112">
    <property type="entry name" value="Protein kinase-like (PK-like)"/>
    <property type="match status" value="1"/>
</dbReference>
<feature type="domain" description="PASTA" evidence="13">
    <location>
        <begin position="634"/>
        <end position="695"/>
    </location>
</feature>
<protein>
    <recommendedName>
        <fullName evidence="1">non-specific serine/threonine protein kinase</fullName>
        <ecNumber evidence="1">2.7.11.1</ecNumber>
    </recommendedName>
</protein>
<dbReference type="GO" id="GO:0004674">
    <property type="term" value="F:protein serine/threonine kinase activity"/>
    <property type="evidence" value="ECO:0007669"/>
    <property type="project" value="UniProtKB-KW"/>
</dbReference>
<evidence type="ECO:0000256" key="1">
    <source>
        <dbReference type="ARBA" id="ARBA00012513"/>
    </source>
</evidence>
<dbReference type="GO" id="GO:0045717">
    <property type="term" value="P:negative regulation of fatty acid biosynthetic process"/>
    <property type="evidence" value="ECO:0007669"/>
    <property type="project" value="UniProtKB-ARBA"/>
</dbReference>
<keyword evidence="11" id="KW-0472">Membrane</keyword>
<dbReference type="CDD" id="cd06577">
    <property type="entry name" value="PASTA_pknB"/>
    <property type="match status" value="4"/>
</dbReference>
<feature type="region of interest" description="Disordered" evidence="10">
    <location>
        <begin position="301"/>
        <end position="400"/>
    </location>
</feature>
<keyword evidence="11" id="KW-1133">Transmembrane helix</keyword>
<keyword evidence="2" id="KW-0723">Serine/threonine-protein kinase</keyword>
<keyword evidence="5" id="KW-0547">Nucleotide-binding</keyword>
<dbReference type="SMART" id="SM00740">
    <property type="entry name" value="PASTA"/>
    <property type="match status" value="4"/>
</dbReference>
<evidence type="ECO:0000313" key="14">
    <source>
        <dbReference type="EMBL" id="TXG91413.1"/>
    </source>
</evidence>
<name>A0A6P2CG59_9NOCA</name>
<accession>A0A6P2CG59</accession>
<dbReference type="Pfam" id="PF00069">
    <property type="entry name" value="Pkinase"/>
    <property type="match status" value="1"/>
</dbReference>
<reference evidence="14 15" key="1">
    <citation type="submission" date="2018-07" db="EMBL/GenBank/DDBJ databases">
        <title>Genome sequence of Rhodococcus rhodnii ATCC 35071 from Rhodnius prolixus.</title>
        <authorList>
            <person name="Patel V."/>
            <person name="Vogel K.J."/>
        </authorList>
    </citation>
    <scope>NUCLEOTIDE SEQUENCE [LARGE SCALE GENOMIC DNA]</scope>
    <source>
        <strain evidence="14 15">ATCC 35071</strain>
    </source>
</reference>
<gene>
    <name evidence="14" type="ORF">DW322_15875</name>
</gene>
<keyword evidence="4" id="KW-0677">Repeat</keyword>
<dbReference type="Pfam" id="PF03793">
    <property type="entry name" value="PASTA"/>
    <property type="match status" value="4"/>
</dbReference>
<dbReference type="Proteomes" id="UP000471120">
    <property type="component" value="Unassembled WGS sequence"/>
</dbReference>
<comment type="catalytic activity">
    <reaction evidence="9">
        <text>L-seryl-[protein] + ATP = O-phospho-L-seryl-[protein] + ADP + H(+)</text>
        <dbReference type="Rhea" id="RHEA:17989"/>
        <dbReference type="Rhea" id="RHEA-COMP:9863"/>
        <dbReference type="Rhea" id="RHEA-COMP:11604"/>
        <dbReference type="ChEBI" id="CHEBI:15378"/>
        <dbReference type="ChEBI" id="CHEBI:29999"/>
        <dbReference type="ChEBI" id="CHEBI:30616"/>
        <dbReference type="ChEBI" id="CHEBI:83421"/>
        <dbReference type="ChEBI" id="CHEBI:456216"/>
        <dbReference type="EC" id="2.7.11.1"/>
    </reaction>
</comment>
<dbReference type="Gene3D" id="1.10.510.10">
    <property type="entry name" value="Transferase(Phosphotransferase) domain 1"/>
    <property type="match status" value="1"/>
</dbReference>
<evidence type="ECO:0000313" key="15">
    <source>
        <dbReference type="Proteomes" id="UP000471120"/>
    </source>
</evidence>
<dbReference type="InterPro" id="IPR011009">
    <property type="entry name" value="Kinase-like_dom_sf"/>
</dbReference>
<feature type="domain" description="PASTA" evidence="13">
    <location>
        <begin position="431"/>
        <end position="498"/>
    </location>
</feature>
<dbReference type="PROSITE" id="PS50011">
    <property type="entry name" value="PROTEIN_KINASE_DOM"/>
    <property type="match status" value="1"/>
</dbReference>
<evidence type="ECO:0000256" key="2">
    <source>
        <dbReference type="ARBA" id="ARBA00022527"/>
    </source>
</evidence>
<dbReference type="EC" id="2.7.11.1" evidence="1"/>
<dbReference type="PANTHER" id="PTHR43289:SF6">
    <property type="entry name" value="SERINE_THREONINE-PROTEIN KINASE NEKL-3"/>
    <property type="match status" value="1"/>
</dbReference>
<dbReference type="PROSITE" id="PS00108">
    <property type="entry name" value="PROTEIN_KINASE_ST"/>
    <property type="match status" value="1"/>
</dbReference>
<evidence type="ECO:0000256" key="11">
    <source>
        <dbReference type="SAM" id="Phobius"/>
    </source>
</evidence>
<evidence type="ECO:0000256" key="5">
    <source>
        <dbReference type="ARBA" id="ARBA00022741"/>
    </source>
</evidence>
<evidence type="ECO:0000256" key="8">
    <source>
        <dbReference type="ARBA" id="ARBA00047899"/>
    </source>
</evidence>
<feature type="compositionally biased region" description="Low complexity" evidence="10">
    <location>
        <begin position="320"/>
        <end position="333"/>
    </location>
</feature>
<evidence type="ECO:0000256" key="7">
    <source>
        <dbReference type="ARBA" id="ARBA00022840"/>
    </source>
</evidence>
<keyword evidence="3" id="KW-0808">Transferase</keyword>
<dbReference type="FunFam" id="3.30.200.20:FF:000035">
    <property type="entry name" value="Serine/threonine protein kinase Stk1"/>
    <property type="match status" value="1"/>
</dbReference>
<keyword evidence="6" id="KW-0418">Kinase</keyword>
<dbReference type="Gene3D" id="3.30.10.20">
    <property type="match status" value="4"/>
</dbReference>
<dbReference type="AlphaFoldDB" id="A0A6P2CG59"/>
<feature type="transmembrane region" description="Helical" evidence="11">
    <location>
        <begin position="409"/>
        <end position="430"/>
    </location>
</feature>
<keyword evidence="7" id="KW-0067">ATP-binding</keyword>
<dbReference type="PROSITE" id="PS51178">
    <property type="entry name" value="PASTA"/>
    <property type="match status" value="4"/>
</dbReference>
<dbReference type="FunFam" id="1.10.510.10:FF:000021">
    <property type="entry name" value="Serine/threonine protein kinase"/>
    <property type="match status" value="1"/>
</dbReference>
<evidence type="ECO:0000256" key="3">
    <source>
        <dbReference type="ARBA" id="ARBA00022679"/>
    </source>
</evidence>
<evidence type="ECO:0000256" key="9">
    <source>
        <dbReference type="ARBA" id="ARBA00048679"/>
    </source>
</evidence>